<accession>A0A1S1JV38</accession>
<protein>
    <submittedName>
        <fullName evidence="2">Uncharacterized protein</fullName>
    </submittedName>
</protein>
<evidence type="ECO:0000256" key="1">
    <source>
        <dbReference type="SAM" id="Phobius"/>
    </source>
</evidence>
<sequence>MCLRVEARSRIRKDSSGRRQETVEMVAECPAARVDRQVCETKRRFCPGATMSEMVQIIVLMAVPAAVLLGLRRVVIRQNRRLDAAGARATSP</sequence>
<gene>
    <name evidence="2" type="ORF">BKG61_19535</name>
</gene>
<feature type="transmembrane region" description="Helical" evidence="1">
    <location>
        <begin position="54"/>
        <end position="71"/>
    </location>
</feature>
<keyword evidence="1" id="KW-0812">Transmembrane</keyword>
<dbReference type="Proteomes" id="UP000179636">
    <property type="component" value="Unassembled WGS sequence"/>
</dbReference>
<evidence type="ECO:0000313" key="3">
    <source>
        <dbReference type="Proteomes" id="UP000179636"/>
    </source>
</evidence>
<dbReference type="AlphaFoldDB" id="A0A1S1JV38"/>
<dbReference type="EMBL" id="MLHV01000019">
    <property type="protein sequence ID" value="OHT95454.1"/>
    <property type="molecule type" value="Genomic_DNA"/>
</dbReference>
<proteinExistence type="predicted"/>
<keyword evidence="3" id="KW-1185">Reference proteome</keyword>
<keyword evidence="1" id="KW-1133">Transmembrane helix</keyword>
<keyword evidence="1" id="KW-0472">Membrane</keyword>
<evidence type="ECO:0000313" key="2">
    <source>
        <dbReference type="EMBL" id="OHT95454.1"/>
    </source>
</evidence>
<comment type="caution">
    <text evidence="2">The sequence shown here is derived from an EMBL/GenBank/DDBJ whole genome shotgun (WGS) entry which is preliminary data.</text>
</comment>
<reference evidence="2 3" key="1">
    <citation type="submission" date="2016-10" db="EMBL/GenBank/DDBJ databases">
        <title>Evaluation of Human, Animal and Environmental Mycobacterium chelonae Isolates by Core Genome Phylogenomic Analysis, Targeted Gene Comparison, and Anti-microbial Susceptibility Patterns: A Tale of Mistaken Identities.</title>
        <authorList>
            <person name="Fogelson S.B."/>
            <person name="Camus A.C."/>
            <person name="Lorenz W."/>
            <person name="Vasireddy R."/>
            <person name="Vasireddy S."/>
            <person name="Smith T."/>
            <person name="Brown-Elliott B.A."/>
            <person name="Wallace R.J.Jr."/>
            <person name="Hasan N.A."/>
            <person name="Reischl U."/>
            <person name="Sanchez S."/>
        </authorList>
    </citation>
    <scope>NUCLEOTIDE SEQUENCE [LARGE SCALE GENOMIC DNA]</scope>
    <source>
        <strain evidence="2 3">24999</strain>
    </source>
</reference>
<organism evidence="2 3">
    <name type="scientific">Mycobacterium syngnathidarum</name>
    <dbReference type="NCBI Taxonomy" id="1908205"/>
    <lineage>
        <taxon>Bacteria</taxon>
        <taxon>Bacillati</taxon>
        <taxon>Actinomycetota</taxon>
        <taxon>Actinomycetes</taxon>
        <taxon>Mycobacteriales</taxon>
        <taxon>Mycobacteriaceae</taxon>
        <taxon>Mycobacterium</taxon>
    </lineage>
</organism>
<name>A0A1S1JV38_9MYCO</name>